<feature type="compositionally biased region" description="Basic residues" evidence="12">
    <location>
        <begin position="1867"/>
        <end position="1876"/>
    </location>
</feature>
<feature type="compositionally biased region" description="Basic residues" evidence="12">
    <location>
        <begin position="1006"/>
        <end position="1016"/>
    </location>
</feature>
<keyword evidence="10" id="KW-0539">Nucleus</keyword>
<feature type="compositionally biased region" description="Basic and acidic residues" evidence="12">
    <location>
        <begin position="2547"/>
        <end position="2577"/>
    </location>
</feature>
<reference evidence="16 17" key="1">
    <citation type="submission" date="2018-04" db="EMBL/GenBank/DDBJ databases">
        <title>The genome of golden apple snail Pomacea canaliculata provides insight into stress tolerance and invasive adaptation.</title>
        <authorList>
            <person name="Liu C."/>
            <person name="Liu B."/>
            <person name="Ren Y."/>
            <person name="Zhang Y."/>
            <person name="Wang H."/>
            <person name="Li S."/>
            <person name="Jiang F."/>
            <person name="Yin L."/>
            <person name="Zhang G."/>
            <person name="Qian W."/>
            <person name="Fan W."/>
        </authorList>
    </citation>
    <scope>NUCLEOTIDE SEQUENCE [LARGE SCALE GENOMIC DNA]</scope>
    <source>
        <strain evidence="16">SZHN2017</strain>
        <tissue evidence="16">Muscle</tissue>
    </source>
</reference>
<name>A0A2T7NGR0_POMCA</name>
<evidence type="ECO:0000256" key="9">
    <source>
        <dbReference type="ARBA" id="ARBA00023163"/>
    </source>
</evidence>
<dbReference type="Pfam" id="PF23078">
    <property type="entry name" value="HTH_CHD6-9"/>
    <property type="match status" value="1"/>
</dbReference>
<dbReference type="SUPFAM" id="SSF54160">
    <property type="entry name" value="Chromo domain-like"/>
    <property type="match status" value="2"/>
</dbReference>
<feature type="region of interest" description="Disordered" evidence="12">
    <location>
        <begin position="2945"/>
        <end position="2972"/>
    </location>
</feature>
<dbReference type="Gene3D" id="2.40.50.40">
    <property type="match status" value="2"/>
</dbReference>
<feature type="region of interest" description="Disordered" evidence="12">
    <location>
        <begin position="3369"/>
        <end position="3454"/>
    </location>
</feature>
<feature type="compositionally biased region" description="Basic residues" evidence="12">
    <location>
        <begin position="1848"/>
        <end position="1859"/>
    </location>
</feature>
<feature type="compositionally biased region" description="Polar residues" evidence="12">
    <location>
        <begin position="384"/>
        <end position="406"/>
    </location>
</feature>
<dbReference type="SMART" id="SM00487">
    <property type="entry name" value="DEXDc"/>
    <property type="match status" value="1"/>
</dbReference>
<dbReference type="InterPro" id="IPR051493">
    <property type="entry name" value="CHD"/>
</dbReference>
<feature type="region of interest" description="Disordered" evidence="12">
    <location>
        <begin position="672"/>
        <end position="783"/>
    </location>
</feature>
<dbReference type="InterPro" id="IPR023780">
    <property type="entry name" value="Chromo_domain"/>
</dbReference>
<evidence type="ECO:0000256" key="11">
    <source>
        <dbReference type="SAM" id="Coils"/>
    </source>
</evidence>
<feature type="compositionally biased region" description="Polar residues" evidence="12">
    <location>
        <begin position="493"/>
        <end position="503"/>
    </location>
</feature>
<proteinExistence type="predicted"/>
<dbReference type="InterPro" id="IPR056342">
    <property type="entry name" value="HTH_CHD6-9"/>
</dbReference>
<dbReference type="SUPFAM" id="SSF160481">
    <property type="entry name" value="BRK domain-like"/>
    <property type="match status" value="2"/>
</dbReference>
<keyword evidence="9" id="KW-0804">Transcription</keyword>
<feature type="compositionally biased region" description="Low complexity" evidence="12">
    <location>
        <begin position="3329"/>
        <end position="3342"/>
    </location>
</feature>
<feature type="region of interest" description="Disordered" evidence="12">
    <location>
        <begin position="2293"/>
        <end position="2472"/>
    </location>
</feature>
<dbReference type="Pfam" id="PF00271">
    <property type="entry name" value="Helicase_C"/>
    <property type="match status" value="1"/>
</dbReference>
<dbReference type="SUPFAM" id="SSF52540">
    <property type="entry name" value="P-loop containing nucleoside triphosphate hydrolases"/>
    <property type="match status" value="2"/>
</dbReference>
<feature type="compositionally biased region" description="Basic and acidic residues" evidence="12">
    <location>
        <begin position="3259"/>
        <end position="3278"/>
    </location>
</feature>
<feature type="region of interest" description="Disordered" evidence="12">
    <location>
        <begin position="2022"/>
        <end position="2057"/>
    </location>
</feature>
<keyword evidence="6" id="KW-0156">Chromatin regulator</keyword>
<dbReference type="PANTHER" id="PTHR46850">
    <property type="entry name" value="CHROMODOMAIN-HELICASE-DNA-BINDING PROTEIN 9"/>
    <property type="match status" value="1"/>
</dbReference>
<evidence type="ECO:0000256" key="4">
    <source>
        <dbReference type="ARBA" id="ARBA00022801"/>
    </source>
</evidence>
<evidence type="ECO:0000256" key="3">
    <source>
        <dbReference type="ARBA" id="ARBA00022741"/>
    </source>
</evidence>
<feature type="compositionally biased region" description="Basic and acidic residues" evidence="12">
    <location>
        <begin position="849"/>
        <end position="864"/>
    </location>
</feature>
<keyword evidence="8" id="KW-0238">DNA-binding</keyword>
<dbReference type="PROSITE" id="PS51194">
    <property type="entry name" value="HELICASE_CTER"/>
    <property type="match status" value="1"/>
</dbReference>
<feature type="compositionally biased region" description="Low complexity" evidence="12">
    <location>
        <begin position="321"/>
        <end position="346"/>
    </location>
</feature>
<feature type="region of interest" description="Disordered" evidence="12">
    <location>
        <begin position="3232"/>
        <end position="3342"/>
    </location>
</feature>
<dbReference type="InterPro" id="IPR000953">
    <property type="entry name" value="Chromo/chromo_shadow_dom"/>
</dbReference>
<dbReference type="Gene3D" id="3.40.5.120">
    <property type="match status" value="2"/>
</dbReference>
<feature type="compositionally biased region" description="Gly residues" evidence="12">
    <location>
        <begin position="222"/>
        <end position="231"/>
    </location>
</feature>
<feature type="compositionally biased region" description="Basic residues" evidence="12">
    <location>
        <begin position="939"/>
        <end position="949"/>
    </location>
</feature>
<dbReference type="CDD" id="cd17995">
    <property type="entry name" value="DEXHc_CHD6_7_8_9"/>
    <property type="match status" value="1"/>
</dbReference>
<feature type="compositionally biased region" description="Polar residues" evidence="12">
    <location>
        <begin position="2705"/>
        <end position="2719"/>
    </location>
</feature>
<feature type="compositionally biased region" description="Basic and acidic residues" evidence="12">
    <location>
        <begin position="2523"/>
        <end position="2538"/>
    </location>
</feature>
<feature type="compositionally biased region" description="Pro residues" evidence="12">
    <location>
        <begin position="2693"/>
        <end position="2703"/>
    </location>
</feature>
<dbReference type="InterPro" id="IPR001650">
    <property type="entry name" value="Helicase_C-like"/>
</dbReference>
<dbReference type="GO" id="GO:0016787">
    <property type="term" value="F:hydrolase activity"/>
    <property type="evidence" value="ECO:0007669"/>
    <property type="project" value="UniProtKB-KW"/>
</dbReference>
<keyword evidence="7" id="KW-0805">Transcription regulation</keyword>
<feature type="compositionally biased region" description="Low complexity" evidence="12">
    <location>
        <begin position="444"/>
        <end position="458"/>
    </location>
</feature>
<dbReference type="CDD" id="cd18663">
    <property type="entry name" value="CD2_tandem_CHD5-9_like"/>
    <property type="match status" value="1"/>
</dbReference>
<feature type="region of interest" description="Disordered" evidence="12">
    <location>
        <begin position="812"/>
        <end position="903"/>
    </location>
</feature>
<evidence type="ECO:0000256" key="2">
    <source>
        <dbReference type="ARBA" id="ARBA00022737"/>
    </source>
</evidence>
<protein>
    <recommendedName>
        <fullName evidence="18">DNA helicase</fullName>
    </recommendedName>
</protein>
<dbReference type="InterPro" id="IPR037259">
    <property type="entry name" value="BRK_sf"/>
</dbReference>
<evidence type="ECO:0000256" key="1">
    <source>
        <dbReference type="ARBA" id="ARBA00004123"/>
    </source>
</evidence>
<keyword evidence="17" id="KW-1185">Reference proteome</keyword>
<dbReference type="STRING" id="400727.A0A2T7NGR0"/>
<evidence type="ECO:0000313" key="16">
    <source>
        <dbReference type="EMBL" id="PVD20364.1"/>
    </source>
</evidence>
<feature type="region of interest" description="Disordered" evidence="12">
    <location>
        <begin position="929"/>
        <end position="1030"/>
    </location>
</feature>
<keyword evidence="3" id="KW-0547">Nucleotide-binding</keyword>
<dbReference type="Gene3D" id="3.40.50.10810">
    <property type="entry name" value="Tandem AAA-ATPase domain"/>
    <property type="match status" value="1"/>
</dbReference>
<feature type="compositionally biased region" description="Low complexity" evidence="12">
    <location>
        <begin position="694"/>
        <end position="713"/>
    </location>
</feature>
<feature type="compositionally biased region" description="Basic and acidic residues" evidence="12">
    <location>
        <begin position="2437"/>
        <end position="2452"/>
    </location>
</feature>
<feature type="region of interest" description="Disordered" evidence="12">
    <location>
        <begin position="2692"/>
        <end position="2732"/>
    </location>
</feature>
<dbReference type="Gene3D" id="1.10.10.60">
    <property type="entry name" value="Homeodomain-like"/>
    <property type="match status" value="2"/>
</dbReference>
<dbReference type="InterPro" id="IPR038718">
    <property type="entry name" value="SNF2-like_sf"/>
</dbReference>
<comment type="subcellular location">
    <subcellularLocation>
        <location evidence="1">Nucleus</location>
    </subcellularLocation>
</comment>
<dbReference type="InterPro" id="IPR000330">
    <property type="entry name" value="SNF2_N"/>
</dbReference>
<feature type="region of interest" description="Disordered" evidence="12">
    <location>
        <begin position="3130"/>
        <end position="3170"/>
    </location>
</feature>
<dbReference type="Pfam" id="PF00385">
    <property type="entry name" value="Chromo"/>
    <property type="match status" value="1"/>
</dbReference>
<feature type="coiled-coil region" evidence="11">
    <location>
        <begin position="585"/>
        <end position="623"/>
    </location>
</feature>
<dbReference type="FunFam" id="3.40.50.300:FF:000015">
    <property type="entry name" value="chromodomain-helicase-DNA-binding protein 9 isoform X1"/>
    <property type="match status" value="1"/>
</dbReference>
<evidence type="ECO:0000256" key="7">
    <source>
        <dbReference type="ARBA" id="ARBA00023015"/>
    </source>
</evidence>
<feature type="region of interest" description="Disordered" evidence="12">
    <location>
        <begin position="2786"/>
        <end position="2868"/>
    </location>
</feature>
<comment type="caution">
    <text evidence="16">The sequence shown here is derived from an EMBL/GenBank/DDBJ whole genome shotgun (WGS) entry which is preliminary data.</text>
</comment>
<accession>A0A2T7NGR0</accession>
<dbReference type="Gene3D" id="3.40.50.300">
    <property type="entry name" value="P-loop containing nucleotide triphosphate hydrolases"/>
    <property type="match status" value="1"/>
</dbReference>
<feature type="compositionally biased region" description="Acidic residues" evidence="12">
    <location>
        <begin position="1020"/>
        <end position="1030"/>
    </location>
</feature>
<keyword evidence="11" id="KW-0175">Coiled coil</keyword>
<feature type="compositionally biased region" description="Basic and acidic residues" evidence="12">
    <location>
        <begin position="2384"/>
        <end position="2410"/>
    </location>
</feature>
<feature type="compositionally biased region" description="Low complexity" evidence="12">
    <location>
        <begin position="2808"/>
        <end position="2832"/>
    </location>
</feature>
<feature type="compositionally biased region" description="Polar residues" evidence="12">
    <location>
        <begin position="3154"/>
        <end position="3170"/>
    </location>
</feature>
<dbReference type="Pfam" id="PF07533">
    <property type="entry name" value="BRK"/>
    <property type="match status" value="2"/>
</dbReference>
<dbReference type="PROSITE" id="PS51192">
    <property type="entry name" value="HELICASE_ATP_BIND_1"/>
    <property type="match status" value="1"/>
</dbReference>
<dbReference type="Proteomes" id="UP000245119">
    <property type="component" value="Linkage Group LG12"/>
</dbReference>
<feature type="compositionally biased region" description="Polar residues" evidence="12">
    <location>
        <begin position="714"/>
        <end position="752"/>
    </location>
</feature>
<dbReference type="InterPro" id="IPR014001">
    <property type="entry name" value="Helicase_ATP-bd"/>
</dbReference>
<feature type="compositionally biased region" description="Basic and acidic residues" evidence="12">
    <location>
        <begin position="3232"/>
        <end position="3252"/>
    </location>
</feature>
<feature type="compositionally biased region" description="Low complexity" evidence="12">
    <location>
        <begin position="504"/>
        <end position="525"/>
    </location>
</feature>
<feature type="compositionally biased region" description="Basic and acidic residues" evidence="12">
    <location>
        <begin position="2330"/>
        <end position="2342"/>
    </location>
</feature>
<dbReference type="FunFam" id="2.40.50.40:FF:000001">
    <property type="entry name" value="chromodomain-helicase-DNA-binding protein 8 isoform X4"/>
    <property type="match status" value="1"/>
</dbReference>
<evidence type="ECO:0000259" key="15">
    <source>
        <dbReference type="PROSITE" id="PS51194"/>
    </source>
</evidence>
<sequence length="3454" mass="384175">MVPGSVRPGANVGKRKYGTLTAKTILVKVFKFITAFFMHYEVALIAVFYVRLNMADEPILGLFDSDSNFLDELTGGGSDLGGVMSSDGDSMLGQAMHMPPGPPNAMMMGQPPHQGPAQGYSQCHPAGQDSYTGMTSNGGGMATPMGGPGPQQPVMNHQYSSGDGRYSQYSSMAKLHHPGDGMMGMGVQHQVMQQQQGPPPQQQQYGSPPAGSAMVQQHGSYQGYGIGGGHMGQQQQSMGMMGQQGGGWNQTQTSPTHPQYLAQQQPQCMQQPMQQGYMGHTEYGMQQNSHQQHLGHYGDGASQPAYMQTMGSPGAGMQQASPMSSPGGMSMLGGPMQHASQSQQPFPSQPHPHNPASMSPYSMHSHQQQQQPQRYPGDYPGQRPQLSGPGSSQAKLQHFQYSQQHQAPAPGSQGLSGDTSGPVPMGHYSNHSPNSYMPPYPGASHVASAPSSCPSSSQPMPPSHPPPMSQGAYGQSSLQELEQLVSPAMSSAGMPSTNPYQQIMQSSASSTSSMHPQSPSYSSASFQTTTDLSTASISTSAQIQYSSPLSPNPNMAQTMGPQSGISMEIQRLEKQIQHLFSMPQTQQISQQMLDLQERLRILKAQQQQQIMQMQRQQQQQMQMASPTRMPQKPGFGPQSLMGQKRGMGPGQMNGPPPSQMPVMAPMGMGNQHMGQGGALMGGQTQLQMGPQHMSQQISPQRPPSQSTPMSSPQRIQPFQSPTSSTPGDGMSSQVASTTQPHIVQQAADSMTTDMPPPMIDSMQLTPPTVHSLLEGMPDGESQITLHGVMSSSSHLRVLTPDPLPATVTEIAEAQEGQGEKPKRKRERKPKAEKVDKPPKTPRTPKAPKTPKEPKAPKPPKEPKAPKSPRTKSPKAPKEPKTPRIRKSKKAKIEGESSLDISDTTIISMESDAKLEGETMIPTVVEIEIVDEKLEDSPKKRMLKEKKPKTPKTIVKALKKPSAKKRKPPASLFLKGKKRKRTGSDGSDVEMATTPPESPINEDSNKRRSARNTKRKKYLDDLDLNLSDDDNQPLEAVETTEGPVAMKTETEEDAMIVERILGSRMRKRDIEDAEENPSIEDEEEFLVKYKNYSFLHCEWRTLPELERDKRIHSKVKRYKLKKQQLNNYFEEPEDEEYFNPDYVEVDRVLDMVTTTDPVTKEEVTHYLVKWRSLSYEESTWELEQDVDPRKVQIFKELRTPPLEDQRQVLARPKPSQWQKLEKSQAYKGNNVLRDYQLEGLNWLTFCWYNSQNCILADEMGLGKTIQSITFLNEVYQYGIRGPFLVIVPLSTVGNWQREFETWTDMNAVVYHGTSHSRNMIQEYELFYKDENGQRIPDLFRFQALITTYEIIIADVELLSSIEWRCAIIDEAHRLKNKNCRLLEGLRLFDLEHRVLLTGTPLQNNTEELFSLLNFLNPGKFSSSQAFAKDFGELKTENQVDELKEILKPMMLRRLKEDVEKNLAPKEETIIEVELTNIQKKYYRAILERNFQFLSKGGTSSVPSLMNTMMELRKCCNHPYLINGAEEQIVLETGARGDLEHLLAAMINSSGKMVLLDKLLPRLKQNGHKVLIFSQMIRVLDIIEDYLMQKKYLFERLDGRIRGNLRQEAIDRFSKPDSDRFAFLLCTRAGGLGINLTAADTVIIYDSDWNPQNDLQAQARCHRIGQSKAVKVYRLITRNSYEREMFDKASLKLGLDKAVLQSMGGEKPASAQSQMSKKEIEDLLKKGAYGAIMDDDNAGDKFCEEDIDLILERRTKVIQIESEGKGSTFAKASFSMTSNRNDIDINDPNFWQKWAKKADLDVEALGSKNALIIEEPRQRRQTARYGKEESVVDMSDLESSSDSDSEMRFSCRKGRKSRRGRGLSAPVPRGRKGKKAKERGRCLDDCRPLDFDPEAVLDNGYKRHLHRHSNKVLLRVRLLYYIKQEVIGDQAVKVFKGVPASEIDIPTPISDGEVPAAWWDECADRCLLIGVFKHGYEKFNQVRQDPSLCFLSRCGPPDGAALLAEQNDDREDDDDMDDKILKDEDEGELSQSSVPEVSAEHNPVVTSSEEMEGGKYPFPSASDLNTRLRRVITGYQRNHKKMMMKSEQHARKIERQERAELMVKERESKKKEFQQNLLWCRHSRWSRREEADFYRTVSTFGVEFDRETGHFKWDRFRAFARLDRKYDETLTEYFHAFYYMCQSVCGKFRAEDRVPPPPNCIMVEPITEERASRCLARIDLLNKIRDEVLPHPKLAERLKLCQPSFDMPSWWQCGKHDHELLLGAARHGVSRTEYNILRDPTLSFHEILKNSGRHLRSTPQHYSSGVYAGSGAPPTQTSPAPSREIHDDDLESDAKSQDSAENRDSQTSSPPPLHSGKAQYPGTSSTDTDNEHGPPHLEPAITPQPMRDDDTQDNKSSRAKSEETKVDQHDGPSEQTAAELLDEKEQGTSNSPGPSMSVVKEEEYVCTGDTRESDSAMDSQLPVLSAAKDSDSAMDSRLPVLSASKDGDSAVDSELPVLSAEYSTAAKDPKDVKKEVEEFDVNEDRDEKDKLQAVKCESTESKVAQEGTLNEKDNHKEVHDEKGNDLLEEKETIKKEQEKSGSGSSDVKEEKVDYVKLKEKIKGENERILDEEHFKLSHRIGAAVGHDGMSPQPANYSIYAEDSPYMDLDGLEPGEIIPGRPFLGPAIEWPKDRVIFHRLEHVCYTVEHGEWPFSRRPPPYIPPTPFDSRSGTPVGTSTPRPDSSLADSEAGDSMEVNQVILPVSEQEKDFEVHLSENEGLKMTFHKRGRGRGRRYEIDAEKMARVQQLLNQSSQGTPSSDNDSQSEAINLSSVQTTQQSSLAASSASSSLMTESPLNDGHLKEGEKTAKQKVMDPGFMLPERRRRGRKRKAEKLAELAMAEALAKREQARILACLDPDSRVPVINVEDGSILSGDEAPRKRDLERWLREHPGFMISPQPTSFMPFPMPGHVPDEPPSQPPEMPAEQLVRRRGRRPKLDPRTLDAQRLTGEENVSVIERGSGRKITGAKAPPLKHLKEWLEQNPTYDVDPKWGELIRAKGSLPHSMNARLLKPSGRGRKPRSASAVHSSMLGSEYQFGAGMAGLPGAFAGSGLMAAGFPKLPLGMPFANMSGLGMTNPILGLPGFPLSGYPLPGGLGKKESEGESGATDNSKDKASSSKTGSEAGVSPSTSSAHQSFPLYVNPFLYSPLYSFPVAGFTGLTPLSTLNGQSDAALASSEEKKMVSRKEKFSDKIRDMPCKSGEKSRDLSRVIDKMRGLSQVSEKAHSASRSLEKEASKHDVSAQDLSVRSCKDTPSPAHGESLIRNSHKAASSSVLAAEEQATDLSLKRQPASSSSSTPVISNKSKNKILSSLKLNKIVDSLKDKVLKIEGKVKKKEEEEPAVQDAITESLHEPDVAQALPEQPPSDSLDEMPGEMTHKAQETDGTVEAAAFERTHKVDDGPAVDEPSALESSPVQDV</sequence>
<evidence type="ECO:0000313" key="17">
    <source>
        <dbReference type="Proteomes" id="UP000245119"/>
    </source>
</evidence>
<feature type="region of interest" description="Disordered" evidence="12">
    <location>
        <begin position="190"/>
        <end position="256"/>
    </location>
</feature>
<evidence type="ECO:0000256" key="8">
    <source>
        <dbReference type="ARBA" id="ARBA00023125"/>
    </source>
</evidence>
<dbReference type="PROSITE" id="PS50013">
    <property type="entry name" value="CHROMO_2"/>
    <property type="match status" value="2"/>
</dbReference>
<feature type="compositionally biased region" description="Basic and acidic residues" evidence="12">
    <location>
        <begin position="2837"/>
        <end position="2850"/>
    </location>
</feature>
<evidence type="ECO:0000256" key="6">
    <source>
        <dbReference type="ARBA" id="ARBA00022853"/>
    </source>
</evidence>
<feature type="compositionally biased region" description="Basic and acidic residues" evidence="12">
    <location>
        <begin position="829"/>
        <end position="838"/>
    </location>
</feature>
<dbReference type="EMBL" id="PZQS01000012">
    <property type="protein sequence ID" value="PVD20364.1"/>
    <property type="molecule type" value="Genomic_DNA"/>
</dbReference>
<feature type="compositionally biased region" description="Basic residues" evidence="12">
    <location>
        <begin position="956"/>
        <end position="967"/>
    </location>
</feature>
<feature type="domain" description="Chromo" evidence="13">
    <location>
        <begin position="1142"/>
        <end position="1196"/>
    </location>
</feature>
<keyword evidence="2" id="KW-0677">Repeat</keyword>
<feature type="compositionally biased region" description="Basic and acidic residues" evidence="12">
    <location>
        <begin position="2505"/>
        <end position="2514"/>
    </location>
</feature>
<feature type="region of interest" description="Disordered" evidence="12">
    <location>
        <begin position="626"/>
        <end position="657"/>
    </location>
</feature>
<evidence type="ECO:0000256" key="10">
    <source>
        <dbReference type="ARBA" id="ARBA00023242"/>
    </source>
</evidence>
<dbReference type="InterPro" id="IPR049730">
    <property type="entry name" value="SNF2/RAD54-like_C"/>
</dbReference>
<dbReference type="SMART" id="SM00592">
    <property type="entry name" value="BRK"/>
    <property type="match status" value="2"/>
</dbReference>
<feature type="compositionally biased region" description="Polar residues" evidence="12">
    <location>
        <begin position="2786"/>
        <end position="2807"/>
    </location>
</feature>
<feature type="domain" description="Helicase C-terminal" evidence="15">
    <location>
        <begin position="1553"/>
        <end position="1722"/>
    </location>
</feature>
<feature type="compositionally biased region" description="Basic and acidic residues" evidence="12">
    <location>
        <begin position="3427"/>
        <end position="3436"/>
    </location>
</feature>
<dbReference type="InterPro" id="IPR027417">
    <property type="entry name" value="P-loop_NTPase"/>
</dbReference>
<dbReference type="GO" id="GO:0005524">
    <property type="term" value="F:ATP binding"/>
    <property type="evidence" value="ECO:0007669"/>
    <property type="project" value="UniProtKB-KW"/>
</dbReference>
<dbReference type="Pfam" id="PF00176">
    <property type="entry name" value="SNF2-rel_dom"/>
    <property type="match status" value="1"/>
</dbReference>
<feature type="domain" description="Chromo" evidence="13">
    <location>
        <begin position="1054"/>
        <end position="1125"/>
    </location>
</feature>
<dbReference type="SMART" id="SM00490">
    <property type="entry name" value="HELICc"/>
    <property type="match status" value="1"/>
</dbReference>
<feature type="compositionally biased region" description="Basic and acidic residues" evidence="12">
    <location>
        <begin position="929"/>
        <end position="938"/>
    </location>
</feature>
<feature type="region of interest" description="Disordered" evidence="12">
    <location>
        <begin position="286"/>
        <end position="527"/>
    </location>
</feature>
<dbReference type="GO" id="GO:0003677">
    <property type="term" value="F:DNA binding"/>
    <property type="evidence" value="ECO:0007669"/>
    <property type="project" value="UniProtKB-KW"/>
</dbReference>
<evidence type="ECO:0000259" key="13">
    <source>
        <dbReference type="PROSITE" id="PS50013"/>
    </source>
</evidence>
<keyword evidence="5" id="KW-0067">ATP-binding</keyword>
<keyword evidence="4" id="KW-0378">Hydrolase</keyword>
<feature type="compositionally biased region" description="Pro residues" evidence="12">
    <location>
        <begin position="2945"/>
        <end position="2960"/>
    </location>
</feature>
<dbReference type="CDD" id="cd18668">
    <property type="entry name" value="CD1_tandem_CHD5-9_like"/>
    <property type="match status" value="1"/>
</dbReference>
<dbReference type="PANTHER" id="PTHR46850:SF1">
    <property type="entry name" value="CHROMODOMAIN-HELICASE-DNA-BINDING PROTEIN 9"/>
    <property type="match status" value="1"/>
</dbReference>
<evidence type="ECO:0008006" key="18">
    <source>
        <dbReference type="Google" id="ProtNLM"/>
    </source>
</evidence>
<feature type="region of interest" description="Disordered" evidence="12">
    <location>
        <begin position="1816"/>
        <end position="1876"/>
    </location>
</feature>
<feature type="compositionally biased region" description="Acidic residues" evidence="12">
    <location>
        <begin position="1833"/>
        <end position="1842"/>
    </location>
</feature>
<gene>
    <name evidence="16" type="ORF">C0Q70_18518</name>
</gene>
<dbReference type="GO" id="GO:0005634">
    <property type="term" value="C:nucleus"/>
    <property type="evidence" value="ECO:0007669"/>
    <property type="project" value="UniProtKB-SubCell"/>
</dbReference>
<dbReference type="InterPro" id="IPR006576">
    <property type="entry name" value="BRK_domain"/>
</dbReference>
<dbReference type="InterPro" id="IPR016197">
    <property type="entry name" value="Chromo-like_dom_sf"/>
</dbReference>
<feature type="compositionally biased region" description="Pro residues" evidence="12">
    <location>
        <begin position="459"/>
        <end position="468"/>
    </location>
</feature>
<feature type="compositionally biased region" description="Low complexity" evidence="12">
    <location>
        <begin position="354"/>
        <end position="373"/>
    </location>
</feature>
<dbReference type="CDD" id="cd18793">
    <property type="entry name" value="SF2_C_SNF"/>
    <property type="match status" value="1"/>
</dbReference>
<evidence type="ECO:0000256" key="12">
    <source>
        <dbReference type="SAM" id="MobiDB-lite"/>
    </source>
</evidence>
<feature type="domain" description="Helicase ATP-binding" evidence="14">
    <location>
        <begin position="1243"/>
        <end position="1417"/>
    </location>
</feature>
<evidence type="ECO:0000259" key="14">
    <source>
        <dbReference type="PROSITE" id="PS51192"/>
    </source>
</evidence>
<dbReference type="FunFam" id="3.40.50.10810:FF:000003">
    <property type="entry name" value="chromodomain-helicase-DNA-binding protein 8 isoform X4"/>
    <property type="match status" value="1"/>
</dbReference>
<evidence type="ECO:0000256" key="5">
    <source>
        <dbReference type="ARBA" id="ARBA00022840"/>
    </source>
</evidence>
<organism evidence="16 17">
    <name type="scientific">Pomacea canaliculata</name>
    <name type="common">Golden apple snail</name>
    <dbReference type="NCBI Taxonomy" id="400727"/>
    <lineage>
        <taxon>Eukaryota</taxon>
        <taxon>Metazoa</taxon>
        <taxon>Spiralia</taxon>
        <taxon>Lophotrochozoa</taxon>
        <taxon>Mollusca</taxon>
        <taxon>Gastropoda</taxon>
        <taxon>Caenogastropoda</taxon>
        <taxon>Architaenioglossa</taxon>
        <taxon>Ampullarioidea</taxon>
        <taxon>Ampullariidae</taxon>
        <taxon>Pomacea</taxon>
    </lineage>
</organism>
<dbReference type="OrthoDB" id="5857104at2759"/>
<feature type="region of interest" description="Disordered" evidence="12">
    <location>
        <begin position="2500"/>
        <end position="2587"/>
    </location>
</feature>
<dbReference type="SMART" id="SM00298">
    <property type="entry name" value="CHROMO"/>
    <property type="match status" value="2"/>
</dbReference>
<feature type="compositionally biased region" description="Low complexity" evidence="12">
    <location>
        <begin position="232"/>
        <end position="241"/>
    </location>
</feature>
<dbReference type="GO" id="GO:0006325">
    <property type="term" value="P:chromatin organization"/>
    <property type="evidence" value="ECO:0007669"/>
    <property type="project" value="UniProtKB-KW"/>
</dbReference>